<dbReference type="AlphaFoldDB" id="A0AAV2JWQ7"/>
<evidence type="ECO:0000313" key="15">
    <source>
        <dbReference type="Proteomes" id="UP001497482"/>
    </source>
</evidence>
<keyword evidence="7 11" id="KW-1133">Transmembrane helix</keyword>
<keyword evidence="6 11" id="KW-0812">Transmembrane</keyword>
<dbReference type="GO" id="GO:0005452">
    <property type="term" value="F:solute:inorganic anion antiporter activity"/>
    <property type="evidence" value="ECO:0007669"/>
    <property type="project" value="InterPro"/>
</dbReference>
<dbReference type="InterPro" id="IPR002178">
    <property type="entry name" value="PTS_EIIA_type-2_dom"/>
</dbReference>
<dbReference type="PANTHER" id="PTHR11453">
    <property type="entry name" value="ANION EXCHANGE PROTEIN"/>
    <property type="match status" value="1"/>
</dbReference>
<evidence type="ECO:0000256" key="8">
    <source>
        <dbReference type="ARBA" id="ARBA00023065"/>
    </source>
</evidence>
<feature type="domain" description="PTS EIIA type-2" evidence="13">
    <location>
        <begin position="44"/>
        <end position="206"/>
    </location>
</feature>
<evidence type="ECO:0000256" key="2">
    <source>
        <dbReference type="ARBA" id="ARBA00010993"/>
    </source>
</evidence>
<dbReference type="GO" id="GO:0016324">
    <property type="term" value="C:apical plasma membrane"/>
    <property type="evidence" value="ECO:0007669"/>
    <property type="project" value="TreeGrafter"/>
</dbReference>
<feature type="transmembrane region" description="Helical" evidence="11">
    <location>
        <begin position="537"/>
        <end position="569"/>
    </location>
</feature>
<dbReference type="PANTHER" id="PTHR11453:SF14">
    <property type="entry name" value="ANION EXCHANGE PROTEIN 2"/>
    <property type="match status" value="1"/>
</dbReference>
<evidence type="ECO:0000259" key="13">
    <source>
        <dbReference type="PROSITE" id="PS51094"/>
    </source>
</evidence>
<dbReference type="PRINTS" id="PR00165">
    <property type="entry name" value="ANIONEXCHNGR"/>
</dbReference>
<feature type="transmembrane region" description="Helical" evidence="11">
    <location>
        <begin position="756"/>
        <end position="782"/>
    </location>
</feature>
<proteinExistence type="inferred from homology"/>
<dbReference type="InterPro" id="IPR016152">
    <property type="entry name" value="PTrfase/Anion_transptr"/>
</dbReference>
<gene>
    <name evidence="14" type="ORF">KC01_LOCUS11574</name>
</gene>
<keyword evidence="4" id="KW-1003">Cell membrane</keyword>
<dbReference type="InterPro" id="IPR013769">
    <property type="entry name" value="Band3_cytoplasmic_dom"/>
</dbReference>
<feature type="transmembrane region" description="Helical" evidence="11">
    <location>
        <begin position="590"/>
        <end position="610"/>
    </location>
</feature>
<dbReference type="GO" id="GO:0008509">
    <property type="term" value="F:monoatomic anion transmembrane transporter activity"/>
    <property type="evidence" value="ECO:0007669"/>
    <property type="project" value="InterPro"/>
</dbReference>
<keyword evidence="3 11" id="KW-0813">Transport</keyword>
<dbReference type="SUPFAM" id="SSF55804">
    <property type="entry name" value="Phoshotransferase/anion transport protein"/>
    <property type="match status" value="1"/>
</dbReference>
<dbReference type="Gene3D" id="3.40.930.10">
    <property type="entry name" value="Mannitol-specific EII, Chain A"/>
    <property type="match status" value="1"/>
</dbReference>
<dbReference type="GO" id="GO:0016323">
    <property type="term" value="C:basolateral plasma membrane"/>
    <property type="evidence" value="ECO:0007669"/>
    <property type="project" value="TreeGrafter"/>
</dbReference>
<evidence type="ECO:0000256" key="7">
    <source>
        <dbReference type="ARBA" id="ARBA00022989"/>
    </source>
</evidence>
<dbReference type="InterPro" id="IPR003020">
    <property type="entry name" value="HCO3_transpt_euk"/>
</dbReference>
<evidence type="ECO:0000256" key="9">
    <source>
        <dbReference type="ARBA" id="ARBA00023136"/>
    </source>
</evidence>
<dbReference type="GO" id="GO:0015701">
    <property type="term" value="P:bicarbonate transport"/>
    <property type="evidence" value="ECO:0007669"/>
    <property type="project" value="TreeGrafter"/>
</dbReference>
<evidence type="ECO:0000256" key="10">
    <source>
        <dbReference type="ARBA" id="ARBA00049347"/>
    </source>
</evidence>
<dbReference type="Gene3D" id="1.10.287.570">
    <property type="entry name" value="Helical hairpin bin"/>
    <property type="match status" value="1"/>
</dbReference>
<dbReference type="NCBIfam" id="TIGR00834">
    <property type="entry name" value="ae"/>
    <property type="match status" value="1"/>
</dbReference>
<dbReference type="PROSITE" id="PS51094">
    <property type="entry name" value="PTS_EIIA_TYPE_2"/>
    <property type="match status" value="1"/>
</dbReference>
<keyword evidence="8 11" id="KW-0406">Ion transport</keyword>
<evidence type="ECO:0000256" key="11">
    <source>
        <dbReference type="RuleBase" id="RU362035"/>
    </source>
</evidence>
<feature type="region of interest" description="Disordered" evidence="12">
    <location>
        <begin position="629"/>
        <end position="669"/>
    </location>
</feature>
<dbReference type="PRINTS" id="PR01231">
    <property type="entry name" value="HCO3TRNSPORT"/>
</dbReference>
<dbReference type="EMBL" id="OZ035836">
    <property type="protein sequence ID" value="CAL1580766.1"/>
    <property type="molecule type" value="Genomic_DNA"/>
</dbReference>
<feature type="transmembrane region" description="Helical" evidence="11">
    <location>
        <begin position="497"/>
        <end position="517"/>
    </location>
</feature>
<feature type="compositionally biased region" description="Basic and acidic residues" evidence="12">
    <location>
        <begin position="630"/>
        <end position="664"/>
    </location>
</feature>
<dbReference type="GO" id="GO:0051453">
    <property type="term" value="P:regulation of intracellular pH"/>
    <property type="evidence" value="ECO:0007669"/>
    <property type="project" value="TreeGrafter"/>
</dbReference>
<evidence type="ECO:0000313" key="14">
    <source>
        <dbReference type="EMBL" id="CAL1580766.1"/>
    </source>
</evidence>
<feature type="transmembrane region" description="Helical" evidence="11">
    <location>
        <begin position="265"/>
        <end position="287"/>
    </location>
</feature>
<keyword evidence="5" id="KW-0039">Anion exchange</keyword>
<comment type="catalytic activity">
    <reaction evidence="10">
        <text>hydrogencarbonate(in) + chloride(out) = hydrogencarbonate(out) + chloride(in)</text>
        <dbReference type="Rhea" id="RHEA:72363"/>
        <dbReference type="ChEBI" id="CHEBI:17544"/>
        <dbReference type="ChEBI" id="CHEBI:17996"/>
    </reaction>
</comment>
<evidence type="ECO:0000256" key="1">
    <source>
        <dbReference type="ARBA" id="ARBA00004651"/>
    </source>
</evidence>
<evidence type="ECO:0000256" key="12">
    <source>
        <dbReference type="SAM" id="MobiDB-lite"/>
    </source>
</evidence>
<organism evidence="14 15">
    <name type="scientific">Knipowitschia caucasica</name>
    <name type="common">Caucasian dwarf goby</name>
    <name type="synonym">Pomatoschistus caucasicus</name>
    <dbReference type="NCBI Taxonomy" id="637954"/>
    <lineage>
        <taxon>Eukaryota</taxon>
        <taxon>Metazoa</taxon>
        <taxon>Chordata</taxon>
        <taxon>Craniata</taxon>
        <taxon>Vertebrata</taxon>
        <taxon>Euteleostomi</taxon>
        <taxon>Actinopterygii</taxon>
        <taxon>Neopterygii</taxon>
        <taxon>Teleostei</taxon>
        <taxon>Neoteleostei</taxon>
        <taxon>Acanthomorphata</taxon>
        <taxon>Gobiaria</taxon>
        <taxon>Gobiiformes</taxon>
        <taxon>Gobioidei</taxon>
        <taxon>Gobiidae</taxon>
        <taxon>Gobiinae</taxon>
        <taxon>Knipowitschia</taxon>
    </lineage>
</organism>
<feature type="transmembrane region" description="Helical" evidence="11">
    <location>
        <begin position="678"/>
        <end position="697"/>
    </location>
</feature>
<reference evidence="14 15" key="1">
    <citation type="submission" date="2024-04" db="EMBL/GenBank/DDBJ databases">
        <authorList>
            <person name="Waldvogel A.-M."/>
            <person name="Schoenle A."/>
        </authorList>
    </citation>
    <scope>NUCLEOTIDE SEQUENCE [LARGE SCALE GENOMIC DNA]</scope>
</reference>
<feature type="transmembrane region" description="Helical" evidence="11">
    <location>
        <begin position="460"/>
        <end position="477"/>
    </location>
</feature>
<sequence length="821" mass="90322">MVPCALTNMLVRLKELQDSGRCDGPVWGPQIVKHQDLTSDQLRELLQRLTQGLVLDLSPRTWSGLIETLVDLLQTSDLIRPEDRDPVIKVLLLPHCDGDSGEKQDSGLDQDSEVALVLSAQVRSLRDPVVALVRLQEPLMFHTVLSAPVRVLFISLEPGTTETGTTQTKTMQTGPAFASVMRDQTLSEALSRAPDPDDVLKVLVQRLEPNVIRRREPDLSLAPTPSSPSPLNRTGALFGGLVRDLRHRFPQYGSDITDALNSQCVAAVIFIYFAALSPAVTFGGLLGEKTDGLMGVSELIIATSLQGLVFALLSAQPMLIIGFSGPLLVFEEAFYAFCQSLGVEYLTARLWVGLWLVVIVVVTVALEGSVLVRHVSRFTQEIFSVLISLIFIYETFVKLVKIFLQFPLTSCSRGNATETLDWRNSSEPSGWLNGTQHSDWLNSSSSSSAAVHSGTRPNTALLSLLLMSGTYLSAFYLRKLKNSGVLPGQLRRTIGDFGVPISIFIMVMVDFSITDTFTQKLSVPSGLSVSTPEKRSWLVPFLGASGGFPVWMAAASALPALLVFILLFMESQITALIVSKRIVKGTGFHSDLLVIVVVGGVSALFGLPWLSAATVRSVTHANALTITYKPHTEEEKPHPLEQKPQPLEEKPHPHEKPRPLEPHPHPPGPLPLLREQRVTAFVVALLVGLSVFVAGLLRQIPVAVLFGVFLYMGVMSLQGIQLSERLQLLIVPRKYHPKSGYIAQMRPWRLHLYTGLQLACLVFLWAVMASPLALLFPFVLLLTVPLRKLLLPLVFTQKELQLLDGEEPEEPEDEYEVQMPV</sequence>
<feature type="transmembrane region" description="Helical" evidence="11">
    <location>
        <begin position="382"/>
        <end position="404"/>
    </location>
</feature>
<comment type="similarity">
    <text evidence="2 11">Belongs to the anion exchanger (TC 2.A.31) family.</text>
</comment>
<evidence type="ECO:0000256" key="5">
    <source>
        <dbReference type="ARBA" id="ARBA00022681"/>
    </source>
</evidence>
<evidence type="ECO:0000256" key="6">
    <source>
        <dbReference type="ARBA" id="ARBA00022692"/>
    </source>
</evidence>
<feature type="transmembrane region" description="Helical" evidence="11">
    <location>
        <begin position="350"/>
        <end position="370"/>
    </location>
</feature>
<protein>
    <recommendedName>
        <fullName evidence="11">Anion exchange protein</fullName>
    </recommendedName>
</protein>
<keyword evidence="15" id="KW-1185">Reference proteome</keyword>
<dbReference type="Pfam" id="PF07565">
    <property type="entry name" value="Band_3_cyto"/>
    <property type="match status" value="1"/>
</dbReference>
<dbReference type="Proteomes" id="UP001497482">
    <property type="component" value="Chromosome 14"/>
</dbReference>
<dbReference type="Pfam" id="PF00955">
    <property type="entry name" value="HCO3_cotransp"/>
    <property type="match status" value="2"/>
</dbReference>
<dbReference type="FunFam" id="1.10.287.570:FF:000001">
    <property type="entry name" value="Anion exchange protein"/>
    <property type="match status" value="1"/>
</dbReference>
<feature type="transmembrane region" description="Helical" evidence="11">
    <location>
        <begin position="308"/>
        <end position="330"/>
    </location>
</feature>
<dbReference type="InterPro" id="IPR001717">
    <property type="entry name" value="Anion_exchange"/>
</dbReference>
<comment type="subcellular location">
    <subcellularLocation>
        <location evidence="1">Cell membrane</location>
        <topology evidence="1">Multi-pass membrane protein</topology>
    </subcellularLocation>
    <subcellularLocation>
        <location evidence="11">Membrane</location>
        <topology evidence="11">Multi-pass membrane protein</topology>
    </subcellularLocation>
</comment>
<feature type="transmembrane region" description="Helical" evidence="11">
    <location>
        <begin position="702"/>
        <end position="720"/>
    </location>
</feature>
<keyword evidence="9 11" id="KW-0472">Membrane</keyword>
<evidence type="ECO:0000256" key="4">
    <source>
        <dbReference type="ARBA" id="ARBA00022475"/>
    </source>
</evidence>
<evidence type="ECO:0000256" key="3">
    <source>
        <dbReference type="ARBA" id="ARBA00022448"/>
    </source>
</evidence>
<name>A0AAV2JWQ7_KNICA</name>
<accession>A0AAV2JWQ7</accession>
<dbReference type="InterPro" id="IPR011531">
    <property type="entry name" value="HCO3_transpt-like_TM_dom"/>
</dbReference>